<sequence length="476" mass="52216">MNELENFMLEGNIKTLLFKFSLPAITVFLANVLYNIIDAIFIGNQANGSLGIAALTIVFPIQQIILALSQMIGVGIASITSRSLGAGNKLRAEKAVGTALTSSILLGILIMVVGLVFIRPILYIFGSLENILPYAVTFFRITLYCSVFYVFSIVANSIIQSEGHANIAMISMIIGPLINIPLDYILVTRLKYGIKGAAIATDISQIICFIFLLVYICFNSKILGAKVKNLTINIKLLKEAISLGLSTFMTQLAYGIVAIVLNNSLKIYGGSDLYISAIGIYNRIFGFITITMYGIRQALQPIIGFNYGAKKFDRVKQSLKLAILASVVISLGFLVIIIGFTNKIAGVFTSDNELIALTVPILRVIIFMSPLVGVQVIASSFFQYIGKPKPALFLSIMKPFLFLIPLMLIIPIFLKVTGIFVSVPLADFLAAMISLIFIYREIKKMNELNLIQGKNKNASVQENFEANNINENSRQI</sequence>
<dbReference type="PANTHER" id="PTHR43823">
    <property type="entry name" value="SPORULATION PROTEIN YKVU"/>
    <property type="match status" value="1"/>
</dbReference>
<dbReference type="STRING" id="169679.CSACC_34910"/>
<accession>A0A1S8NHG6</accession>
<evidence type="ECO:0000256" key="3">
    <source>
        <dbReference type="ARBA" id="ARBA00022106"/>
    </source>
</evidence>
<reference evidence="11 12" key="1">
    <citation type="submission" date="2016-05" db="EMBL/GenBank/DDBJ databases">
        <title>Microbial solvent formation.</title>
        <authorList>
            <person name="Poehlein A."/>
            <person name="Montoya Solano J.D."/>
            <person name="Flitsch S."/>
            <person name="Krabben P."/>
            <person name="Duerre P."/>
            <person name="Daniel R."/>
        </authorList>
    </citation>
    <scope>NUCLEOTIDE SEQUENCE [LARGE SCALE GENOMIC DNA]</scope>
    <source>
        <strain evidence="11 12">L1-8</strain>
    </source>
</reference>
<dbReference type="GO" id="GO:0046677">
    <property type="term" value="P:response to antibiotic"/>
    <property type="evidence" value="ECO:0007669"/>
    <property type="project" value="UniProtKB-KW"/>
</dbReference>
<dbReference type="PANTHER" id="PTHR43823:SF3">
    <property type="entry name" value="MULTIDRUG EXPORT PROTEIN MEPA"/>
    <property type="match status" value="1"/>
</dbReference>
<feature type="transmembrane region" description="Helical" evidence="10">
    <location>
        <begin position="361"/>
        <end position="385"/>
    </location>
</feature>
<dbReference type="PIRSF" id="PIRSF006603">
    <property type="entry name" value="DinF"/>
    <property type="match status" value="1"/>
</dbReference>
<feature type="transmembrane region" description="Helical" evidence="10">
    <location>
        <begin position="199"/>
        <end position="219"/>
    </location>
</feature>
<dbReference type="GO" id="GO:0042910">
    <property type="term" value="F:xenobiotic transmembrane transporter activity"/>
    <property type="evidence" value="ECO:0007669"/>
    <property type="project" value="InterPro"/>
</dbReference>
<comment type="caution">
    <text evidence="11">The sequence shown here is derived from an EMBL/GenBank/DDBJ whole genome shotgun (WGS) entry which is preliminary data.</text>
</comment>
<feature type="transmembrane region" description="Helical" evidence="10">
    <location>
        <begin position="167"/>
        <end position="187"/>
    </location>
</feature>
<proteinExistence type="inferred from homology"/>
<feature type="transmembrane region" description="Helical" evidence="10">
    <location>
        <begin position="131"/>
        <end position="155"/>
    </location>
</feature>
<dbReference type="InterPro" id="IPR051327">
    <property type="entry name" value="MATE_MepA_subfamily"/>
</dbReference>
<dbReference type="CDD" id="cd13143">
    <property type="entry name" value="MATE_MepA_like"/>
    <property type="match status" value="1"/>
</dbReference>
<evidence type="ECO:0000256" key="1">
    <source>
        <dbReference type="ARBA" id="ARBA00004651"/>
    </source>
</evidence>
<dbReference type="GO" id="GO:0005886">
    <property type="term" value="C:plasma membrane"/>
    <property type="evidence" value="ECO:0007669"/>
    <property type="project" value="UniProtKB-SubCell"/>
</dbReference>
<evidence type="ECO:0000256" key="9">
    <source>
        <dbReference type="ARBA" id="ARBA00023251"/>
    </source>
</evidence>
<feature type="transmembrane region" description="Helical" evidence="10">
    <location>
        <begin position="392"/>
        <end position="413"/>
    </location>
</feature>
<keyword evidence="4" id="KW-0813">Transport</keyword>
<gene>
    <name evidence="11" type="primary">mepA_1</name>
    <name evidence="11" type="ORF">CLOSAC_01410</name>
</gene>
<comment type="similarity">
    <text evidence="2">Belongs to the multi antimicrobial extrusion (MATE) (TC 2.A.66.1) family. MepA subfamily.</text>
</comment>
<evidence type="ECO:0000256" key="2">
    <source>
        <dbReference type="ARBA" id="ARBA00008417"/>
    </source>
</evidence>
<keyword evidence="9" id="KW-0046">Antibiotic resistance</keyword>
<keyword evidence="7 10" id="KW-1133">Transmembrane helix</keyword>
<name>A0A1S8NHG6_CLOSA</name>
<dbReference type="Pfam" id="PF01554">
    <property type="entry name" value="MatE"/>
    <property type="match status" value="2"/>
</dbReference>
<protein>
    <recommendedName>
        <fullName evidence="3">Multidrug export protein MepA</fullName>
    </recommendedName>
</protein>
<dbReference type="GO" id="GO:0015297">
    <property type="term" value="F:antiporter activity"/>
    <property type="evidence" value="ECO:0007669"/>
    <property type="project" value="InterPro"/>
</dbReference>
<evidence type="ECO:0000256" key="8">
    <source>
        <dbReference type="ARBA" id="ARBA00023136"/>
    </source>
</evidence>
<dbReference type="AlphaFoldDB" id="A0A1S8NHG6"/>
<feature type="transmembrane region" description="Helical" evidence="10">
    <location>
        <begin position="16"/>
        <end position="37"/>
    </location>
</feature>
<dbReference type="EMBL" id="LZYZ01000001">
    <property type="protein sequence ID" value="OOM15870.1"/>
    <property type="molecule type" value="Genomic_DNA"/>
</dbReference>
<evidence type="ECO:0000256" key="7">
    <source>
        <dbReference type="ARBA" id="ARBA00022989"/>
    </source>
</evidence>
<organism evidence="11 12">
    <name type="scientific">Clostridium saccharobutylicum</name>
    <dbReference type="NCBI Taxonomy" id="169679"/>
    <lineage>
        <taxon>Bacteria</taxon>
        <taxon>Bacillati</taxon>
        <taxon>Bacillota</taxon>
        <taxon>Clostridia</taxon>
        <taxon>Eubacteriales</taxon>
        <taxon>Clostridiaceae</taxon>
        <taxon>Clostridium</taxon>
    </lineage>
</organism>
<evidence type="ECO:0000256" key="4">
    <source>
        <dbReference type="ARBA" id="ARBA00022448"/>
    </source>
</evidence>
<dbReference type="InterPro" id="IPR002528">
    <property type="entry name" value="MATE_fam"/>
</dbReference>
<evidence type="ECO:0000313" key="12">
    <source>
        <dbReference type="Proteomes" id="UP000191154"/>
    </source>
</evidence>
<dbReference type="InterPro" id="IPR045070">
    <property type="entry name" value="MATE_MepA-like"/>
</dbReference>
<keyword evidence="8 10" id="KW-0472">Membrane</keyword>
<keyword evidence="5" id="KW-1003">Cell membrane</keyword>
<dbReference type="InterPro" id="IPR048279">
    <property type="entry name" value="MdtK-like"/>
</dbReference>
<dbReference type="RefSeq" id="WP_077863651.1">
    <property type="nucleotide sequence ID" value="NZ_LZYZ01000001.1"/>
</dbReference>
<dbReference type="NCBIfam" id="TIGR00797">
    <property type="entry name" value="matE"/>
    <property type="match status" value="1"/>
</dbReference>
<feature type="transmembrane region" description="Helical" evidence="10">
    <location>
        <begin position="240"/>
        <end position="261"/>
    </location>
</feature>
<evidence type="ECO:0000256" key="10">
    <source>
        <dbReference type="SAM" id="Phobius"/>
    </source>
</evidence>
<evidence type="ECO:0000256" key="5">
    <source>
        <dbReference type="ARBA" id="ARBA00022475"/>
    </source>
</evidence>
<comment type="subcellular location">
    <subcellularLocation>
        <location evidence="1">Cell membrane</location>
        <topology evidence="1">Multi-pass membrane protein</topology>
    </subcellularLocation>
</comment>
<feature type="transmembrane region" description="Helical" evidence="10">
    <location>
        <begin position="273"/>
        <end position="295"/>
    </location>
</feature>
<keyword evidence="6 10" id="KW-0812">Transmembrane</keyword>
<evidence type="ECO:0000256" key="6">
    <source>
        <dbReference type="ARBA" id="ARBA00022692"/>
    </source>
</evidence>
<evidence type="ECO:0000313" key="11">
    <source>
        <dbReference type="EMBL" id="OOM15870.1"/>
    </source>
</evidence>
<feature type="transmembrane region" description="Helical" evidence="10">
    <location>
        <begin position="100"/>
        <end position="125"/>
    </location>
</feature>
<dbReference type="Proteomes" id="UP000191154">
    <property type="component" value="Unassembled WGS sequence"/>
</dbReference>
<feature type="transmembrane region" description="Helical" evidence="10">
    <location>
        <begin position="321"/>
        <end position="341"/>
    </location>
</feature>
<feature type="transmembrane region" description="Helical" evidence="10">
    <location>
        <begin position="419"/>
        <end position="439"/>
    </location>
</feature>
<feature type="transmembrane region" description="Helical" evidence="10">
    <location>
        <begin position="57"/>
        <end position="79"/>
    </location>
</feature>